<dbReference type="Pfam" id="PF00395">
    <property type="entry name" value="SLH"/>
    <property type="match status" value="1"/>
</dbReference>
<gene>
    <name evidence="3" type="ORF">BXY41_113140</name>
</gene>
<dbReference type="InterPro" id="IPR001119">
    <property type="entry name" value="SLH_dom"/>
</dbReference>
<organism evidence="3 4">
    <name type="scientific">Lacrimispora xylanisolvens</name>
    <dbReference type="NCBI Taxonomy" id="384636"/>
    <lineage>
        <taxon>Bacteria</taxon>
        <taxon>Bacillati</taxon>
        <taxon>Bacillota</taxon>
        <taxon>Clostridia</taxon>
        <taxon>Lachnospirales</taxon>
        <taxon>Lachnospiraceae</taxon>
        <taxon>Lacrimispora</taxon>
    </lineage>
</organism>
<dbReference type="Proteomes" id="UP000237749">
    <property type="component" value="Unassembled WGS sequence"/>
</dbReference>
<name>A0A2S6HN63_9FIRM</name>
<comment type="caution">
    <text evidence="3">The sequence shown here is derived from an EMBL/GenBank/DDBJ whole genome shotgun (WGS) entry which is preliminary data.</text>
</comment>
<evidence type="ECO:0000259" key="2">
    <source>
        <dbReference type="PROSITE" id="PS51272"/>
    </source>
</evidence>
<dbReference type="PROSITE" id="PS51272">
    <property type="entry name" value="SLH"/>
    <property type="match status" value="1"/>
</dbReference>
<keyword evidence="1" id="KW-0677">Repeat</keyword>
<dbReference type="RefSeq" id="WP_104438877.1">
    <property type="nucleotide sequence ID" value="NZ_PTJA01000013.1"/>
</dbReference>
<protein>
    <submittedName>
        <fullName evidence="3">S-layer family protein</fullName>
    </submittedName>
</protein>
<evidence type="ECO:0000313" key="3">
    <source>
        <dbReference type="EMBL" id="PPK78808.1"/>
    </source>
</evidence>
<sequence length="389" mass="42792">MGIKNGWYRNMGSFLTVTAVISGFNPVIASANISSSDFSMRDKVVSLTGIMELTNNTGIVTRGEFAKMLVNASSFRENLSKSDSSVFKDVPSQNPNAEYIKIAASQGLMTGYLGGVFKPENNITYREGVKAVLTLLGYKDEDFTGNITSSRISKFQFLELNENLNRTTDENLTQTDCVNLFYNLLKTKKKDSSEIYGKVLNCELNSDGEINPISILKDERKGPLLVRKGFSVIQSVPFGSEKANVFLNGATSTLAAVKESQKTNGFVVIYYNVKSKTIWAYTTDGWDKDTLTGENAYVLILGEVKNIYYKSTDVITPTSIRLEIDSSNSDSDISSSENVDSNGYLSINLDSSKLQYLFSIYGKVTVGDKVVMVCSKNGTTYTAVDAIDY</sequence>
<dbReference type="OrthoDB" id="9759810at2"/>
<reference evidence="3 4" key="1">
    <citation type="submission" date="2018-02" db="EMBL/GenBank/DDBJ databases">
        <title>Genomic Encyclopedia of Archaeal and Bacterial Type Strains, Phase II (KMG-II): from individual species to whole genera.</title>
        <authorList>
            <person name="Goeker M."/>
        </authorList>
    </citation>
    <scope>NUCLEOTIDE SEQUENCE [LARGE SCALE GENOMIC DNA]</scope>
    <source>
        <strain evidence="3 4">DSM 3808</strain>
    </source>
</reference>
<evidence type="ECO:0000256" key="1">
    <source>
        <dbReference type="ARBA" id="ARBA00022737"/>
    </source>
</evidence>
<keyword evidence="4" id="KW-1185">Reference proteome</keyword>
<proteinExistence type="predicted"/>
<dbReference type="EMBL" id="PTJA01000013">
    <property type="protein sequence ID" value="PPK78808.1"/>
    <property type="molecule type" value="Genomic_DNA"/>
</dbReference>
<feature type="domain" description="SLH" evidence="2">
    <location>
        <begin position="83"/>
        <end position="146"/>
    </location>
</feature>
<accession>A0A2S6HN63</accession>
<evidence type="ECO:0000313" key="4">
    <source>
        <dbReference type="Proteomes" id="UP000237749"/>
    </source>
</evidence>
<dbReference type="AlphaFoldDB" id="A0A2S6HN63"/>